<sequence length="525" mass="58382">MTTASATLAPLTETDEDLWQAPPSYAAELRELYGLECPPWWGTPRRTENPTLGPQVAKVMTALGYPPMPWQRYVLDVALELNPVTGLPIYREVGISVPRQQGKTQQILGAMTHRAMAWARQNITYAAQTRTMARSRWEDEFLATIEESRLAKRFRARKGNGNEAIICLKTRSRIGITANTEEAGHGPSLDMGIIDEAFAHQDDRLEQAFSPAMLTRPRAQLWWASAGGTEKSVWLNKKRAAGRELVEQIYATGEFPAVAYFEWYAPKYLSRLDPETWRMCLPALGHTVTEEIIRAELDKMEDAEFDRAYLNRTRKATPPPDPNVPREAWPKLTDKLSQASADIALAVDVSPLRNWASIGLASPRPDGRMHLELVDRRAGTDWVVPALRKLADLHNPIAIAIDVPARSPAGSLLDDLKAAGFRLPEESDKPKRGDLAVPRMGDVTAACGQFADSVRQGGIVHIGQQQLNAAINGARTRALGDAWAWHRRGAHDDITPLVATTLARWALLARLPLLRQTYDPLANIR</sequence>
<dbReference type="InterPro" id="IPR027417">
    <property type="entry name" value="P-loop_NTPase"/>
</dbReference>
<dbReference type="Gene3D" id="3.40.50.300">
    <property type="entry name" value="P-loop containing nucleotide triphosphate hydrolases"/>
    <property type="match status" value="1"/>
</dbReference>
<keyword evidence="2" id="KW-1185">Reference proteome</keyword>
<dbReference type="EMBL" id="BAAAHH010000092">
    <property type="protein sequence ID" value="GAA0971230.1"/>
    <property type="molecule type" value="Genomic_DNA"/>
</dbReference>
<dbReference type="PANTHER" id="PTHR41287">
    <property type="match status" value="1"/>
</dbReference>
<accession>A0ABN1S3E3</accession>
<organism evidence="1 2">
    <name type="scientific">Actinocorallia libanotica</name>
    <dbReference type="NCBI Taxonomy" id="46162"/>
    <lineage>
        <taxon>Bacteria</taxon>
        <taxon>Bacillati</taxon>
        <taxon>Actinomycetota</taxon>
        <taxon>Actinomycetes</taxon>
        <taxon>Streptosporangiales</taxon>
        <taxon>Thermomonosporaceae</taxon>
        <taxon>Actinocorallia</taxon>
    </lineage>
</organism>
<dbReference type="PANTHER" id="PTHR41287:SF1">
    <property type="entry name" value="PROTEIN YMFN"/>
    <property type="match status" value="1"/>
</dbReference>
<gene>
    <name evidence="1" type="ORF">GCM10009550_79420</name>
</gene>
<evidence type="ECO:0000313" key="1">
    <source>
        <dbReference type="EMBL" id="GAA0971230.1"/>
    </source>
</evidence>
<evidence type="ECO:0000313" key="2">
    <source>
        <dbReference type="Proteomes" id="UP001500665"/>
    </source>
</evidence>
<evidence type="ECO:0008006" key="3">
    <source>
        <dbReference type="Google" id="ProtNLM"/>
    </source>
</evidence>
<reference evidence="1 2" key="1">
    <citation type="journal article" date="2019" name="Int. J. Syst. Evol. Microbiol.">
        <title>The Global Catalogue of Microorganisms (GCM) 10K type strain sequencing project: providing services to taxonomists for standard genome sequencing and annotation.</title>
        <authorList>
            <consortium name="The Broad Institute Genomics Platform"/>
            <consortium name="The Broad Institute Genome Sequencing Center for Infectious Disease"/>
            <person name="Wu L."/>
            <person name="Ma J."/>
        </authorList>
    </citation>
    <scope>NUCLEOTIDE SEQUENCE [LARGE SCALE GENOMIC DNA]</scope>
    <source>
        <strain evidence="1 2">JCM 10696</strain>
    </source>
</reference>
<protein>
    <recommendedName>
        <fullName evidence="3">Phage terminase large subunit-like protein</fullName>
    </recommendedName>
</protein>
<dbReference type="InterPro" id="IPR005021">
    <property type="entry name" value="Terminase_largesu-like"/>
</dbReference>
<dbReference type="RefSeq" id="WP_344248185.1">
    <property type="nucleotide sequence ID" value="NZ_BAAAHH010000092.1"/>
</dbReference>
<proteinExistence type="predicted"/>
<name>A0ABN1S3E3_9ACTN</name>
<dbReference type="Proteomes" id="UP001500665">
    <property type="component" value="Unassembled WGS sequence"/>
</dbReference>
<comment type="caution">
    <text evidence="1">The sequence shown here is derived from an EMBL/GenBank/DDBJ whole genome shotgun (WGS) entry which is preliminary data.</text>
</comment>